<dbReference type="SMART" id="SM00248">
    <property type="entry name" value="ANK"/>
    <property type="match status" value="2"/>
</dbReference>
<protein>
    <submittedName>
        <fullName evidence="5">Tnks2 protein</fullName>
    </submittedName>
</protein>
<dbReference type="Pfam" id="PF12796">
    <property type="entry name" value="Ank_2"/>
    <property type="match status" value="1"/>
</dbReference>
<sequence length="648" mass="71088">MGNRVMCGAPQSCVDECARLHFETRSREADEPECDPAGAVFQETLLGLPPRDQEGLIFAGTANLVALRWLLLLGANPKARDRNGTTLLHAACRSGSFLVAQELLRRELPLDATDSAGWTPLHVAAMMGRRELTQLLLQAQINPHVQNKRGATPLDLCSDVSTREALRTFALKVPEVASRMNSVEEFQRLTRVQGEVGEDPTATCEPFFVPRQPVFEDEAHYKVLVSIGLEMAHKSAAHALAFFVATGVVHDHPTDLSAFLIENKVDPSQLGEFMGEDFSLAQTLRLAFVHTMDLAGTGVVGALRKVFSYMRPPTELSKIDRITAAAAHLWWRTHDLDDAQPYLAGMQEADEALEWTLFAEAEAGSGQEPRPNSSWFAGQDGEVSGARLRSVLHSVEGLARLLFSTVLLCWNIRRVLPDSEGGSNARLSFQEWMEVNSKIEADGTTPSVAVQKCIYNTLLQDECPELLPNASAKKTAMPEFREVPEDTSALRAAGQGAGDTLTGWASIPAGGLERYDVPMPHGHQGGLSGAKLSHCVLSETSSSFLDRGHKNGINLLQPEMTTSSGEAVWMSLKYAFWLFLSTSPDDPAPYVFIRLQDTVLREANLREKSLVLAGRMKKSADNDAAGELWRNLCRRSKGSVCISFRPIW</sequence>
<feature type="domain" description="SEC7" evidence="4">
    <location>
        <begin position="214"/>
        <end position="461"/>
    </location>
</feature>
<dbReference type="PANTHER" id="PTHR24198">
    <property type="entry name" value="ANKYRIN REPEAT AND PROTEIN KINASE DOMAIN-CONTAINING PROTEIN"/>
    <property type="match status" value="1"/>
</dbReference>
<dbReference type="Gene3D" id="1.25.40.20">
    <property type="entry name" value="Ankyrin repeat-containing domain"/>
    <property type="match status" value="1"/>
</dbReference>
<dbReference type="GO" id="GO:0032012">
    <property type="term" value="P:regulation of ARF protein signal transduction"/>
    <property type="evidence" value="ECO:0007669"/>
    <property type="project" value="InterPro"/>
</dbReference>
<evidence type="ECO:0000313" key="5">
    <source>
        <dbReference type="EMBL" id="CAE7259520.1"/>
    </source>
</evidence>
<feature type="repeat" description="ANK" evidence="3">
    <location>
        <begin position="83"/>
        <end position="115"/>
    </location>
</feature>
<gene>
    <name evidence="5" type="primary">Tnks2</name>
    <name evidence="5" type="ORF">SPIL2461_LOCUS5393</name>
</gene>
<dbReference type="EMBL" id="CAJNIZ010007602">
    <property type="protein sequence ID" value="CAE7259520.1"/>
    <property type="molecule type" value="Genomic_DNA"/>
</dbReference>
<dbReference type="PROSITE" id="PS50190">
    <property type="entry name" value="SEC7"/>
    <property type="match status" value="1"/>
</dbReference>
<organism evidence="5 6">
    <name type="scientific">Symbiodinium pilosum</name>
    <name type="common">Dinoflagellate</name>
    <dbReference type="NCBI Taxonomy" id="2952"/>
    <lineage>
        <taxon>Eukaryota</taxon>
        <taxon>Sar</taxon>
        <taxon>Alveolata</taxon>
        <taxon>Dinophyceae</taxon>
        <taxon>Suessiales</taxon>
        <taxon>Symbiodiniaceae</taxon>
        <taxon>Symbiodinium</taxon>
    </lineage>
</organism>
<dbReference type="InterPro" id="IPR000904">
    <property type="entry name" value="Sec7_dom"/>
</dbReference>
<dbReference type="GO" id="GO:0005737">
    <property type="term" value="C:cytoplasm"/>
    <property type="evidence" value="ECO:0007669"/>
    <property type="project" value="TreeGrafter"/>
</dbReference>
<evidence type="ECO:0000256" key="1">
    <source>
        <dbReference type="ARBA" id="ARBA00022737"/>
    </source>
</evidence>
<dbReference type="InterPro" id="IPR035999">
    <property type="entry name" value="Sec7_dom_sf"/>
</dbReference>
<accession>A0A812MCJ1</accession>
<comment type="caution">
    <text evidence="5">The sequence shown here is derived from an EMBL/GenBank/DDBJ whole genome shotgun (WGS) entry which is preliminary data.</text>
</comment>
<dbReference type="SUPFAM" id="SSF48425">
    <property type="entry name" value="Sec7 domain"/>
    <property type="match status" value="1"/>
</dbReference>
<dbReference type="AlphaFoldDB" id="A0A812MCJ1"/>
<dbReference type="SUPFAM" id="SSF48403">
    <property type="entry name" value="Ankyrin repeat"/>
    <property type="match status" value="1"/>
</dbReference>
<feature type="repeat" description="ANK" evidence="3">
    <location>
        <begin position="116"/>
        <end position="148"/>
    </location>
</feature>
<dbReference type="InterPro" id="IPR002110">
    <property type="entry name" value="Ankyrin_rpt"/>
</dbReference>
<evidence type="ECO:0000313" key="6">
    <source>
        <dbReference type="Proteomes" id="UP000649617"/>
    </source>
</evidence>
<dbReference type="Gene3D" id="1.10.220.20">
    <property type="match status" value="1"/>
</dbReference>
<dbReference type="PROSITE" id="PS50297">
    <property type="entry name" value="ANK_REP_REGION"/>
    <property type="match status" value="1"/>
</dbReference>
<dbReference type="OrthoDB" id="424503at2759"/>
<evidence type="ECO:0000256" key="2">
    <source>
        <dbReference type="ARBA" id="ARBA00023043"/>
    </source>
</evidence>
<proteinExistence type="predicted"/>
<dbReference type="PANTHER" id="PTHR24198:SF165">
    <property type="entry name" value="ANKYRIN REPEAT-CONTAINING PROTEIN-RELATED"/>
    <property type="match status" value="1"/>
</dbReference>
<dbReference type="Proteomes" id="UP000649617">
    <property type="component" value="Unassembled WGS sequence"/>
</dbReference>
<name>A0A812MCJ1_SYMPI</name>
<keyword evidence="1" id="KW-0677">Repeat</keyword>
<dbReference type="PROSITE" id="PS50088">
    <property type="entry name" value="ANK_REPEAT"/>
    <property type="match status" value="2"/>
</dbReference>
<reference evidence="5" key="1">
    <citation type="submission" date="2021-02" db="EMBL/GenBank/DDBJ databases">
        <authorList>
            <person name="Dougan E. K."/>
            <person name="Rhodes N."/>
            <person name="Thang M."/>
            <person name="Chan C."/>
        </authorList>
    </citation>
    <scope>NUCLEOTIDE SEQUENCE</scope>
</reference>
<keyword evidence="6" id="KW-1185">Reference proteome</keyword>
<dbReference type="InterPro" id="IPR036770">
    <property type="entry name" value="Ankyrin_rpt-contain_sf"/>
</dbReference>
<evidence type="ECO:0000259" key="4">
    <source>
        <dbReference type="PROSITE" id="PS50190"/>
    </source>
</evidence>
<evidence type="ECO:0000256" key="3">
    <source>
        <dbReference type="PROSITE-ProRule" id="PRU00023"/>
    </source>
</evidence>
<keyword evidence="2 3" id="KW-0040">ANK repeat</keyword>
<dbReference type="GO" id="GO:0005085">
    <property type="term" value="F:guanyl-nucleotide exchange factor activity"/>
    <property type="evidence" value="ECO:0007669"/>
    <property type="project" value="InterPro"/>
</dbReference>
<dbReference type="Pfam" id="PF01369">
    <property type="entry name" value="Sec7"/>
    <property type="match status" value="1"/>
</dbReference>